<dbReference type="SMART" id="SM00086">
    <property type="entry name" value="PAC"/>
    <property type="match status" value="3"/>
</dbReference>
<evidence type="ECO:0000259" key="10">
    <source>
        <dbReference type="PROSITE" id="PS50112"/>
    </source>
</evidence>
<dbReference type="PANTHER" id="PTHR43304:SF1">
    <property type="entry name" value="PAC DOMAIN-CONTAINING PROTEIN"/>
    <property type="match status" value="1"/>
</dbReference>
<dbReference type="AlphaFoldDB" id="A0A385SL03"/>
<feature type="domain" description="PAS" evidence="10">
    <location>
        <begin position="235"/>
        <end position="306"/>
    </location>
</feature>
<keyword evidence="5" id="KW-0418">Kinase</keyword>
<dbReference type="CDD" id="cd00130">
    <property type="entry name" value="PAS"/>
    <property type="match status" value="3"/>
</dbReference>
<dbReference type="RefSeq" id="WP_119754231.1">
    <property type="nucleotide sequence ID" value="NZ_CP032382.1"/>
</dbReference>
<dbReference type="PROSITE" id="PS50112">
    <property type="entry name" value="PAS"/>
    <property type="match status" value="2"/>
</dbReference>
<dbReference type="InterPro" id="IPR036097">
    <property type="entry name" value="HisK_dim/P_sf"/>
</dbReference>
<evidence type="ECO:0000256" key="6">
    <source>
        <dbReference type="PROSITE-ProRule" id="PRU00169"/>
    </source>
</evidence>
<organism evidence="12 13">
    <name type="scientific">Chryseolinea soli</name>
    <dbReference type="NCBI Taxonomy" id="2321403"/>
    <lineage>
        <taxon>Bacteria</taxon>
        <taxon>Pseudomonadati</taxon>
        <taxon>Bacteroidota</taxon>
        <taxon>Cytophagia</taxon>
        <taxon>Cytophagales</taxon>
        <taxon>Fulvivirgaceae</taxon>
        <taxon>Chryseolinea</taxon>
    </lineage>
</organism>
<evidence type="ECO:0000259" key="8">
    <source>
        <dbReference type="PROSITE" id="PS50109"/>
    </source>
</evidence>
<dbReference type="Gene3D" id="3.40.50.2300">
    <property type="match status" value="1"/>
</dbReference>
<feature type="coiled-coil region" evidence="7">
    <location>
        <begin position="610"/>
        <end position="638"/>
    </location>
</feature>
<dbReference type="PROSITE" id="PS50109">
    <property type="entry name" value="HIS_KIN"/>
    <property type="match status" value="1"/>
</dbReference>
<dbReference type="InterPro" id="IPR036890">
    <property type="entry name" value="HATPase_C_sf"/>
</dbReference>
<dbReference type="InterPro" id="IPR004358">
    <property type="entry name" value="Sig_transdc_His_kin-like_C"/>
</dbReference>
<dbReference type="InterPro" id="IPR001789">
    <property type="entry name" value="Sig_transdc_resp-reg_receiver"/>
</dbReference>
<reference evidence="13" key="1">
    <citation type="submission" date="2018-09" db="EMBL/GenBank/DDBJ databases">
        <title>Chryseolinea sp. KIS68-18 isolated from soil.</title>
        <authorList>
            <person name="Weon H.-Y."/>
            <person name="Kwon S.-W."/>
            <person name="Lee S.A."/>
        </authorList>
    </citation>
    <scope>NUCLEOTIDE SEQUENCE [LARGE SCALE GENOMIC DNA]</scope>
    <source>
        <strain evidence="13">KIS68-18</strain>
    </source>
</reference>
<feature type="domain" description="PAC" evidence="11">
    <location>
        <begin position="563"/>
        <end position="615"/>
    </location>
</feature>
<dbReference type="InterPro" id="IPR001610">
    <property type="entry name" value="PAC"/>
</dbReference>
<dbReference type="FunFam" id="3.30.565.10:FF:000006">
    <property type="entry name" value="Sensor histidine kinase WalK"/>
    <property type="match status" value="1"/>
</dbReference>
<evidence type="ECO:0000313" key="12">
    <source>
        <dbReference type="EMBL" id="AYB30937.1"/>
    </source>
</evidence>
<dbReference type="Gene3D" id="3.30.450.20">
    <property type="entry name" value="PAS domain"/>
    <property type="match status" value="3"/>
</dbReference>
<feature type="domain" description="PAC" evidence="11">
    <location>
        <begin position="309"/>
        <end position="361"/>
    </location>
</feature>
<evidence type="ECO:0000256" key="7">
    <source>
        <dbReference type="SAM" id="Coils"/>
    </source>
</evidence>
<dbReference type="Pfam" id="PF08447">
    <property type="entry name" value="PAS_3"/>
    <property type="match status" value="2"/>
</dbReference>
<dbReference type="InterPro" id="IPR000014">
    <property type="entry name" value="PAS"/>
</dbReference>
<dbReference type="Gene3D" id="2.10.70.100">
    <property type="match status" value="1"/>
</dbReference>
<dbReference type="InterPro" id="IPR035965">
    <property type="entry name" value="PAS-like_dom_sf"/>
</dbReference>
<dbReference type="Gene3D" id="1.10.287.130">
    <property type="match status" value="1"/>
</dbReference>
<dbReference type="CDD" id="cd00082">
    <property type="entry name" value="HisKA"/>
    <property type="match status" value="1"/>
</dbReference>
<proteinExistence type="predicted"/>
<dbReference type="InterPro" id="IPR000700">
    <property type="entry name" value="PAS-assoc_C"/>
</dbReference>
<keyword evidence="3 6" id="KW-0597">Phosphoprotein</keyword>
<feature type="coiled-coil region" evidence="7">
    <location>
        <begin position="150"/>
        <end position="212"/>
    </location>
</feature>
<keyword evidence="13" id="KW-1185">Reference proteome</keyword>
<accession>A0A385SL03</accession>
<gene>
    <name evidence="12" type="ORF">D4L85_10260</name>
</gene>
<evidence type="ECO:0000256" key="4">
    <source>
        <dbReference type="ARBA" id="ARBA00022679"/>
    </source>
</evidence>
<dbReference type="EC" id="2.7.13.3" evidence="2"/>
<feature type="domain" description="PAS" evidence="10">
    <location>
        <begin position="490"/>
        <end position="560"/>
    </location>
</feature>
<dbReference type="PANTHER" id="PTHR43304">
    <property type="entry name" value="PHYTOCHROME-LIKE PROTEIN CPH1"/>
    <property type="match status" value="1"/>
</dbReference>
<dbReference type="InterPro" id="IPR013767">
    <property type="entry name" value="PAS_fold"/>
</dbReference>
<evidence type="ECO:0000259" key="11">
    <source>
        <dbReference type="PROSITE" id="PS50113"/>
    </source>
</evidence>
<dbReference type="NCBIfam" id="TIGR00229">
    <property type="entry name" value="sensory_box"/>
    <property type="match status" value="3"/>
</dbReference>
<feature type="domain" description="Histidine kinase" evidence="8">
    <location>
        <begin position="644"/>
        <end position="859"/>
    </location>
</feature>
<dbReference type="InterPro" id="IPR005467">
    <property type="entry name" value="His_kinase_dom"/>
</dbReference>
<evidence type="ECO:0000313" key="13">
    <source>
        <dbReference type="Proteomes" id="UP000266183"/>
    </source>
</evidence>
<protein>
    <recommendedName>
        <fullName evidence="2">histidine kinase</fullName>
        <ecNumber evidence="2">2.7.13.3</ecNumber>
    </recommendedName>
</protein>
<evidence type="ECO:0000256" key="3">
    <source>
        <dbReference type="ARBA" id="ARBA00022553"/>
    </source>
</evidence>
<dbReference type="Pfam" id="PF00989">
    <property type="entry name" value="PAS"/>
    <property type="match status" value="1"/>
</dbReference>
<dbReference type="OrthoDB" id="905895at2"/>
<dbReference type="KEGG" id="chk:D4L85_10260"/>
<evidence type="ECO:0000259" key="9">
    <source>
        <dbReference type="PROSITE" id="PS50110"/>
    </source>
</evidence>
<evidence type="ECO:0000256" key="1">
    <source>
        <dbReference type="ARBA" id="ARBA00000085"/>
    </source>
</evidence>
<feature type="modified residue" description="4-aspartylphosphate" evidence="6">
    <location>
        <position position="54"/>
    </location>
</feature>
<dbReference type="SUPFAM" id="SSF47384">
    <property type="entry name" value="Homodimeric domain of signal transducing histidine kinase"/>
    <property type="match status" value="1"/>
</dbReference>
<dbReference type="GO" id="GO:0000155">
    <property type="term" value="F:phosphorelay sensor kinase activity"/>
    <property type="evidence" value="ECO:0007669"/>
    <property type="project" value="InterPro"/>
</dbReference>
<sequence length="859" mass="99040">MNAYKLLLVDDSALSRKLLEATFEAEGYATLTARDGQEAMDILLTEAVDLIVTDILMPNVDGYYLCYKVRHDEKLRNIPIIIYTATYTSLSEEKIAEDMGADLFIRKPAPIHVLVEAVRTLLIAPARRREGTKGSPVAIEVMHQYSSDLVNKLEQRNIALEETRRNLEHTVQERTRELQRTNEELMASNEELKAINEELSSTNDKLLEATQVIHQQSETIIITERKLHELEIQKSQHLLIKAYEIAKIGYWTYDTEADRAEWNDQTRKIFGVSPAYQPALQSYLALVYPDDLQRVKEDALKAINNGELFNVEHRILRKDDGSLRWVHVRADFIQQENEARLMLGVIQDISERKTFEEVLLEYNQRYEILSRATNDAIWDRDIERDSEVWNHGIETIFGYADRQISTAKEWWKEKIHPEDFERVNLEIGQAFAQLRTNWISQYRYRCADDSYKYVLNRAYIIYQDEHPVRMIGSMQDITGQKEFERNITAIARELSELIQHANAPIFGADRNGYINEWNRVTEQVTGYTKNEMLGKNIGLCIREDHRQEFMLLLERAFKGSPLDNLQLPMVSKDQRDLIFLLNTTPRRNSEQQITGVLMVGQNITELIEYRVNLEAKVQERTRELNEALRKEKELVEMKSRFVSIASHEFRTPLSTIALATGFLRKHREKISADDFIKKLATIEKQVDHMTYLLDDILMIGKSEAGKINTKYTQVDIETFFQQTVREVEESMRTHQVQMFIQCSVKSFAADEKLLRNILINLITNAIKFSPDQKSVMLRVTNSPDFLKLEVKDKGIGITSEDQQNIFSAFHRGANVGTIQGTGLGLSIVKKAVDLLAGQIHLSSQAGEGTSFTVTLPLRV</sequence>
<dbReference type="GO" id="GO:0006355">
    <property type="term" value="P:regulation of DNA-templated transcription"/>
    <property type="evidence" value="ECO:0007669"/>
    <property type="project" value="InterPro"/>
</dbReference>
<dbReference type="InterPro" id="IPR011006">
    <property type="entry name" value="CheY-like_superfamily"/>
</dbReference>
<evidence type="ECO:0000256" key="2">
    <source>
        <dbReference type="ARBA" id="ARBA00012438"/>
    </source>
</evidence>
<dbReference type="SUPFAM" id="SSF55785">
    <property type="entry name" value="PYP-like sensor domain (PAS domain)"/>
    <property type="match status" value="3"/>
</dbReference>
<evidence type="ECO:0000256" key="5">
    <source>
        <dbReference type="ARBA" id="ARBA00022777"/>
    </source>
</evidence>
<keyword evidence="4" id="KW-0808">Transferase</keyword>
<dbReference type="InterPro" id="IPR003594">
    <property type="entry name" value="HATPase_dom"/>
</dbReference>
<comment type="catalytic activity">
    <reaction evidence="1">
        <text>ATP + protein L-histidine = ADP + protein N-phospho-L-histidine.</text>
        <dbReference type="EC" id="2.7.13.3"/>
    </reaction>
</comment>
<dbReference type="PROSITE" id="PS50110">
    <property type="entry name" value="RESPONSE_REGULATORY"/>
    <property type="match status" value="1"/>
</dbReference>
<dbReference type="Pfam" id="PF00072">
    <property type="entry name" value="Response_reg"/>
    <property type="match status" value="1"/>
</dbReference>
<dbReference type="Pfam" id="PF00512">
    <property type="entry name" value="HisKA"/>
    <property type="match status" value="1"/>
</dbReference>
<dbReference type="PROSITE" id="PS50113">
    <property type="entry name" value="PAC"/>
    <property type="match status" value="2"/>
</dbReference>
<dbReference type="EMBL" id="CP032382">
    <property type="protein sequence ID" value="AYB30937.1"/>
    <property type="molecule type" value="Genomic_DNA"/>
</dbReference>
<dbReference type="Proteomes" id="UP000266183">
    <property type="component" value="Chromosome"/>
</dbReference>
<dbReference type="Gene3D" id="3.30.565.10">
    <property type="entry name" value="Histidine kinase-like ATPase, C-terminal domain"/>
    <property type="match status" value="1"/>
</dbReference>
<dbReference type="Pfam" id="PF02518">
    <property type="entry name" value="HATPase_c"/>
    <property type="match status" value="1"/>
</dbReference>
<dbReference type="SUPFAM" id="SSF52172">
    <property type="entry name" value="CheY-like"/>
    <property type="match status" value="1"/>
</dbReference>
<dbReference type="InterPro" id="IPR013655">
    <property type="entry name" value="PAS_fold_3"/>
</dbReference>
<dbReference type="SUPFAM" id="SSF55874">
    <property type="entry name" value="ATPase domain of HSP90 chaperone/DNA topoisomerase II/histidine kinase"/>
    <property type="match status" value="1"/>
</dbReference>
<name>A0A385SL03_9BACT</name>
<dbReference type="SMART" id="SM00448">
    <property type="entry name" value="REC"/>
    <property type="match status" value="1"/>
</dbReference>
<dbReference type="InterPro" id="IPR052162">
    <property type="entry name" value="Sensor_kinase/Photoreceptor"/>
</dbReference>
<dbReference type="CDD" id="cd00075">
    <property type="entry name" value="HATPase"/>
    <property type="match status" value="1"/>
</dbReference>
<dbReference type="SMART" id="SM00387">
    <property type="entry name" value="HATPase_c"/>
    <property type="match status" value="1"/>
</dbReference>
<keyword evidence="7" id="KW-0175">Coiled coil</keyword>
<dbReference type="SMART" id="SM00388">
    <property type="entry name" value="HisKA"/>
    <property type="match status" value="1"/>
</dbReference>
<dbReference type="InterPro" id="IPR003661">
    <property type="entry name" value="HisK_dim/P_dom"/>
</dbReference>
<feature type="domain" description="Response regulatory" evidence="9">
    <location>
        <begin position="5"/>
        <end position="122"/>
    </location>
</feature>
<dbReference type="PRINTS" id="PR00344">
    <property type="entry name" value="BCTRLSENSOR"/>
</dbReference>
<dbReference type="SMART" id="SM00091">
    <property type="entry name" value="PAS"/>
    <property type="match status" value="3"/>
</dbReference>